<organism evidence="1 2">
    <name type="scientific">Lactuca saligna</name>
    <name type="common">Willowleaf lettuce</name>
    <dbReference type="NCBI Taxonomy" id="75948"/>
    <lineage>
        <taxon>Eukaryota</taxon>
        <taxon>Viridiplantae</taxon>
        <taxon>Streptophyta</taxon>
        <taxon>Embryophyta</taxon>
        <taxon>Tracheophyta</taxon>
        <taxon>Spermatophyta</taxon>
        <taxon>Magnoliopsida</taxon>
        <taxon>eudicotyledons</taxon>
        <taxon>Gunneridae</taxon>
        <taxon>Pentapetalae</taxon>
        <taxon>asterids</taxon>
        <taxon>campanulids</taxon>
        <taxon>Asterales</taxon>
        <taxon>Asteraceae</taxon>
        <taxon>Cichorioideae</taxon>
        <taxon>Cichorieae</taxon>
        <taxon>Lactucinae</taxon>
        <taxon>Lactuca</taxon>
    </lineage>
</organism>
<keyword evidence="2" id="KW-1185">Reference proteome</keyword>
<dbReference type="AlphaFoldDB" id="A0AA35Z090"/>
<sequence length="106" mass="11845">MCGKVTIPKTATCLLEEANDGGGGGASDETDFVEEVVYPIMPHHLVLCQLDLNTMLAETVAYVEFFQLQIKLLSSNDLWTYTHLAYNGMDIRLGRPISLMEMLPYM</sequence>
<dbReference type="EMBL" id="OX465080">
    <property type="protein sequence ID" value="CAI9283142.1"/>
    <property type="molecule type" value="Genomic_DNA"/>
</dbReference>
<evidence type="ECO:0000313" key="2">
    <source>
        <dbReference type="Proteomes" id="UP001177003"/>
    </source>
</evidence>
<protein>
    <submittedName>
        <fullName evidence="1">Uncharacterized protein</fullName>
    </submittedName>
</protein>
<gene>
    <name evidence="1" type="ORF">LSALG_LOCUS22751</name>
</gene>
<accession>A0AA35Z090</accession>
<proteinExistence type="predicted"/>
<name>A0AA35Z090_LACSI</name>
<dbReference type="Proteomes" id="UP001177003">
    <property type="component" value="Chromosome 4"/>
</dbReference>
<reference evidence="1" key="1">
    <citation type="submission" date="2023-04" db="EMBL/GenBank/DDBJ databases">
        <authorList>
            <person name="Vijverberg K."/>
            <person name="Xiong W."/>
            <person name="Schranz E."/>
        </authorList>
    </citation>
    <scope>NUCLEOTIDE SEQUENCE</scope>
</reference>
<evidence type="ECO:0000313" key="1">
    <source>
        <dbReference type="EMBL" id="CAI9283142.1"/>
    </source>
</evidence>